<keyword evidence="1" id="KW-0812">Transmembrane</keyword>
<keyword evidence="1" id="KW-1133">Transmembrane helix</keyword>
<protein>
    <recommendedName>
        <fullName evidence="5">Zinc finger GRF-type domain-containing protein</fullName>
    </recommendedName>
</protein>
<keyword evidence="4" id="KW-1185">Reference proteome</keyword>
<dbReference type="EMBL" id="CAMAPF010000058">
    <property type="protein sequence ID" value="CAH9087525.1"/>
    <property type="molecule type" value="Genomic_DNA"/>
</dbReference>
<accession>A0AAV0F106</accession>
<evidence type="ECO:0000313" key="4">
    <source>
        <dbReference type="Proteomes" id="UP001152523"/>
    </source>
</evidence>
<dbReference type="Proteomes" id="UP001152523">
    <property type="component" value="Unassembled WGS sequence"/>
</dbReference>
<feature type="transmembrane region" description="Helical" evidence="1">
    <location>
        <begin position="161"/>
        <end position="180"/>
    </location>
</feature>
<dbReference type="EMBL" id="CAMAPF010000954">
    <property type="protein sequence ID" value="CAH9129107.1"/>
    <property type="molecule type" value="Genomic_DNA"/>
</dbReference>
<evidence type="ECO:0000313" key="2">
    <source>
        <dbReference type="EMBL" id="CAH9087525.1"/>
    </source>
</evidence>
<name>A0AAV0F106_9ASTE</name>
<proteinExistence type="predicted"/>
<comment type="caution">
    <text evidence="3">The sequence shown here is derived from an EMBL/GenBank/DDBJ whole genome shotgun (WGS) entry which is preliminary data.</text>
</comment>
<sequence length="187" mass="20615">MRISLEGSARLFGPWLRATKGGFRVKIRRPSSGRVSFPLGMSSASESTPSKGQSCTLDYHPAVYCHCGLKSPLCVGRGSGRSFYGCQNWLGAGCGFFMWKDSDSAERKAPLVGTLMKTNTDDMKALVSGIAEHICAVEEKLGCVVKVVEKEAQDNKRFRQMCGLVFIVVVCFLGILYMNVNKSRYMY</sequence>
<organism evidence="3 4">
    <name type="scientific">Cuscuta epithymum</name>
    <dbReference type="NCBI Taxonomy" id="186058"/>
    <lineage>
        <taxon>Eukaryota</taxon>
        <taxon>Viridiplantae</taxon>
        <taxon>Streptophyta</taxon>
        <taxon>Embryophyta</taxon>
        <taxon>Tracheophyta</taxon>
        <taxon>Spermatophyta</taxon>
        <taxon>Magnoliopsida</taxon>
        <taxon>eudicotyledons</taxon>
        <taxon>Gunneridae</taxon>
        <taxon>Pentapetalae</taxon>
        <taxon>asterids</taxon>
        <taxon>lamiids</taxon>
        <taxon>Solanales</taxon>
        <taxon>Convolvulaceae</taxon>
        <taxon>Cuscuteae</taxon>
        <taxon>Cuscuta</taxon>
        <taxon>Cuscuta subgen. Cuscuta</taxon>
    </lineage>
</organism>
<evidence type="ECO:0000256" key="1">
    <source>
        <dbReference type="SAM" id="Phobius"/>
    </source>
</evidence>
<dbReference type="AlphaFoldDB" id="A0AAV0F106"/>
<evidence type="ECO:0008006" key="5">
    <source>
        <dbReference type="Google" id="ProtNLM"/>
    </source>
</evidence>
<evidence type="ECO:0000313" key="3">
    <source>
        <dbReference type="EMBL" id="CAH9129107.1"/>
    </source>
</evidence>
<gene>
    <name evidence="2" type="ORF">CEPIT_LOCUS10184</name>
    <name evidence="3" type="ORF">CEPIT_LOCUS29589</name>
</gene>
<reference evidence="3" key="1">
    <citation type="submission" date="2022-07" db="EMBL/GenBank/DDBJ databases">
        <authorList>
            <person name="Macas J."/>
            <person name="Novak P."/>
            <person name="Neumann P."/>
        </authorList>
    </citation>
    <scope>NUCLEOTIDE SEQUENCE</scope>
</reference>
<keyword evidence="1" id="KW-0472">Membrane</keyword>